<comment type="caution">
    <text evidence="3">The sequence shown here is derived from an EMBL/GenBank/DDBJ whole genome shotgun (WGS) entry which is preliminary data.</text>
</comment>
<dbReference type="RefSeq" id="XP_028869699.1">
    <property type="nucleotide sequence ID" value="XM_029013866.1"/>
</dbReference>
<feature type="region of interest" description="Disordered" evidence="2">
    <location>
        <begin position="194"/>
        <end position="213"/>
    </location>
</feature>
<protein>
    <submittedName>
        <fullName evidence="3">Uncharacterized protein</fullName>
    </submittedName>
</protein>
<dbReference type="AlphaFoldDB" id="A0A2H6KKD5"/>
<evidence type="ECO:0000313" key="3">
    <source>
        <dbReference type="EMBL" id="GBE63456.1"/>
    </source>
</evidence>
<dbReference type="GeneID" id="39877226"/>
<dbReference type="EMBL" id="BDSA01000052">
    <property type="protein sequence ID" value="GBE63456.1"/>
    <property type="molecule type" value="Genomic_DNA"/>
</dbReference>
<name>A0A2H6KKD5_9APIC</name>
<gene>
    <name evidence="3" type="ORF">BOVATA_049490</name>
</gene>
<sequence>MLKSDLQAKVRNAFNELENNVQQMYDAQKKAELKNVQKCLEVQIPIIQGIIDQDAKTGRKGLMSRLGRFALLHHSGTDLRAYSSKVNNFFTNFFNELSDQSDVSTLTNSLPSRQLSRLYLKKCLTNFHRDVSDKIDALKKALDNFTPTKFADASPLLNVIKRGVTDLHEELRKQYVSRYSGVQFAGQLVKPKENSDTIPVKAPKQTDDNNELNDEGRKAAKVCVTILPSVYDHLSKLKEDCEHGWKQNKICLISGRNEHNNLGHFLKNCGYEVTIKEDSHDGELKFPSTGYKGEKIYDKLNDTISEANRNLHLATCRPNKKRKDFNVLDILKCVHHLR</sequence>
<keyword evidence="1" id="KW-0175">Coiled coil</keyword>
<organism evidence="3 4">
    <name type="scientific">Babesia ovata</name>
    <dbReference type="NCBI Taxonomy" id="189622"/>
    <lineage>
        <taxon>Eukaryota</taxon>
        <taxon>Sar</taxon>
        <taxon>Alveolata</taxon>
        <taxon>Apicomplexa</taxon>
        <taxon>Aconoidasida</taxon>
        <taxon>Piroplasmida</taxon>
        <taxon>Babesiidae</taxon>
        <taxon>Babesia</taxon>
    </lineage>
</organism>
<proteinExistence type="predicted"/>
<reference evidence="3 4" key="1">
    <citation type="journal article" date="2017" name="BMC Genomics">
        <title>Whole-genome assembly of Babesia ovata and comparative genomics between closely related pathogens.</title>
        <authorList>
            <person name="Yamagishi J."/>
            <person name="Asada M."/>
            <person name="Hakimi H."/>
            <person name="Tanaka T.Q."/>
            <person name="Sugimoto C."/>
            <person name="Kawazu S."/>
        </authorList>
    </citation>
    <scope>NUCLEOTIDE SEQUENCE [LARGE SCALE GENOMIC DNA]</scope>
    <source>
        <strain evidence="3 4">Miyake</strain>
    </source>
</reference>
<keyword evidence="4" id="KW-1185">Reference proteome</keyword>
<feature type="coiled-coil region" evidence="1">
    <location>
        <begin position="3"/>
        <end position="34"/>
    </location>
</feature>
<evidence type="ECO:0000256" key="2">
    <source>
        <dbReference type="SAM" id="MobiDB-lite"/>
    </source>
</evidence>
<evidence type="ECO:0000313" key="4">
    <source>
        <dbReference type="Proteomes" id="UP000236319"/>
    </source>
</evidence>
<dbReference type="VEuPathDB" id="PiroplasmaDB:BOVATA_049490"/>
<evidence type="ECO:0000256" key="1">
    <source>
        <dbReference type="SAM" id="Coils"/>
    </source>
</evidence>
<accession>A0A2H6KKD5</accession>
<dbReference type="Proteomes" id="UP000236319">
    <property type="component" value="Unassembled WGS sequence"/>
</dbReference>